<dbReference type="EMBL" id="QXJC01000001">
    <property type="protein sequence ID" value="RIE00145.1"/>
    <property type="molecule type" value="Genomic_DNA"/>
</dbReference>
<evidence type="ECO:0000313" key="1">
    <source>
        <dbReference type="EMBL" id="RIE00145.1"/>
    </source>
</evidence>
<organism evidence="1 2">
    <name type="scientific">Simplicispira hankyongi</name>
    <dbReference type="NCBI Taxonomy" id="2315688"/>
    <lineage>
        <taxon>Bacteria</taxon>
        <taxon>Pseudomonadati</taxon>
        <taxon>Pseudomonadota</taxon>
        <taxon>Betaproteobacteria</taxon>
        <taxon>Burkholderiales</taxon>
        <taxon>Comamonadaceae</taxon>
        <taxon>Simplicispira</taxon>
    </lineage>
</organism>
<reference evidence="1 2" key="1">
    <citation type="submission" date="2018-09" db="EMBL/GenBank/DDBJ databases">
        <title>Draft genome of Simplicispira sp. NY-02.</title>
        <authorList>
            <person name="Im W.T."/>
        </authorList>
    </citation>
    <scope>NUCLEOTIDE SEQUENCE [LARGE SCALE GENOMIC DNA]</scope>
    <source>
        <strain evidence="1 2">NY-02</strain>
    </source>
</reference>
<dbReference type="InterPro" id="IPR051675">
    <property type="entry name" value="Endo/Exo/Phosphatase_dom_1"/>
</dbReference>
<dbReference type="GO" id="GO:0015628">
    <property type="term" value="P:protein secretion by the type II secretion system"/>
    <property type="evidence" value="ECO:0007669"/>
    <property type="project" value="TreeGrafter"/>
</dbReference>
<comment type="caution">
    <text evidence="1">The sequence shown here is derived from an EMBL/GenBank/DDBJ whole genome shotgun (WGS) entry which is preliminary data.</text>
</comment>
<protein>
    <submittedName>
        <fullName evidence="1">Helix-hairpin-helix domain-containing protein</fullName>
    </submittedName>
</protein>
<dbReference type="Pfam" id="PF12836">
    <property type="entry name" value="HHH_3"/>
    <property type="match status" value="1"/>
</dbReference>
<evidence type="ECO:0000313" key="2">
    <source>
        <dbReference type="Proteomes" id="UP000266302"/>
    </source>
</evidence>
<sequence length="94" mass="10009">MLACALLWCSAALAQVDLNSASEAQLDGIRGVGPATTRRILAERERQPFKDWADLVARVRGIGRTNAANFSAQGFTVNGQPYPGAREAGHAAEK</sequence>
<keyword evidence="2" id="KW-1185">Reference proteome</keyword>
<proteinExistence type="predicted"/>
<gene>
    <name evidence="1" type="ORF">D3F03_05280</name>
</gene>
<accession>A0A398CCM0</accession>
<dbReference type="PANTHER" id="PTHR21180">
    <property type="entry name" value="ENDONUCLEASE/EXONUCLEASE/PHOSPHATASE FAMILY DOMAIN-CONTAINING PROTEIN 1"/>
    <property type="match status" value="1"/>
</dbReference>
<dbReference type="Gene3D" id="1.10.150.320">
    <property type="entry name" value="Photosystem II 12 kDa extrinsic protein"/>
    <property type="match status" value="1"/>
</dbReference>
<dbReference type="AlphaFoldDB" id="A0A398CCM0"/>
<dbReference type="OrthoDB" id="8687931at2"/>
<dbReference type="GO" id="GO:0015627">
    <property type="term" value="C:type II protein secretion system complex"/>
    <property type="evidence" value="ECO:0007669"/>
    <property type="project" value="TreeGrafter"/>
</dbReference>
<dbReference type="PANTHER" id="PTHR21180:SF32">
    <property type="entry name" value="ENDONUCLEASE_EXONUCLEASE_PHOSPHATASE FAMILY DOMAIN-CONTAINING PROTEIN 1"/>
    <property type="match status" value="1"/>
</dbReference>
<dbReference type="SUPFAM" id="SSF160975">
    <property type="entry name" value="AF1531-like"/>
    <property type="match status" value="1"/>
</dbReference>
<name>A0A398CCM0_9BURK</name>
<dbReference type="Proteomes" id="UP000266302">
    <property type="component" value="Unassembled WGS sequence"/>
</dbReference>